<keyword evidence="1" id="KW-1133">Transmembrane helix</keyword>
<evidence type="ECO:0008006" key="5">
    <source>
        <dbReference type="Google" id="ProtNLM"/>
    </source>
</evidence>
<evidence type="ECO:0000256" key="1">
    <source>
        <dbReference type="SAM" id="Phobius"/>
    </source>
</evidence>
<keyword evidence="4" id="KW-1185">Reference proteome</keyword>
<evidence type="ECO:0000313" key="4">
    <source>
        <dbReference type="Proteomes" id="UP000813824"/>
    </source>
</evidence>
<dbReference type="AlphaFoldDB" id="A0A8K0XK07"/>
<dbReference type="EMBL" id="JAEVFJ010000060">
    <property type="protein sequence ID" value="KAH8078066.1"/>
    <property type="molecule type" value="Genomic_DNA"/>
</dbReference>
<accession>A0A8K0XK07</accession>
<reference evidence="3" key="1">
    <citation type="journal article" date="2021" name="New Phytol.">
        <title>Evolutionary innovations through gain and loss of genes in the ectomycorrhizal Boletales.</title>
        <authorList>
            <person name="Wu G."/>
            <person name="Miyauchi S."/>
            <person name="Morin E."/>
            <person name="Kuo A."/>
            <person name="Drula E."/>
            <person name="Varga T."/>
            <person name="Kohler A."/>
            <person name="Feng B."/>
            <person name="Cao Y."/>
            <person name="Lipzen A."/>
            <person name="Daum C."/>
            <person name="Hundley H."/>
            <person name="Pangilinan J."/>
            <person name="Johnson J."/>
            <person name="Barry K."/>
            <person name="LaButti K."/>
            <person name="Ng V."/>
            <person name="Ahrendt S."/>
            <person name="Min B."/>
            <person name="Choi I.G."/>
            <person name="Park H."/>
            <person name="Plett J.M."/>
            <person name="Magnuson J."/>
            <person name="Spatafora J.W."/>
            <person name="Nagy L.G."/>
            <person name="Henrissat B."/>
            <person name="Grigoriev I.V."/>
            <person name="Yang Z.L."/>
            <person name="Xu J."/>
            <person name="Martin F.M."/>
        </authorList>
    </citation>
    <scope>NUCLEOTIDE SEQUENCE</scope>
    <source>
        <strain evidence="3">KKN 215</strain>
    </source>
</reference>
<protein>
    <recommendedName>
        <fullName evidence="5">Transmembrane protein</fullName>
    </recommendedName>
</protein>
<gene>
    <name evidence="3" type="ORF">BXZ70DRAFT_961963</name>
</gene>
<keyword evidence="1" id="KW-0472">Membrane</keyword>
<dbReference type="Proteomes" id="UP000813824">
    <property type="component" value="Unassembled WGS sequence"/>
</dbReference>
<evidence type="ECO:0000256" key="2">
    <source>
        <dbReference type="SAM" id="SignalP"/>
    </source>
</evidence>
<keyword evidence="2" id="KW-0732">Signal</keyword>
<proteinExistence type="predicted"/>
<name>A0A8K0XK07_9AGAR</name>
<keyword evidence="1" id="KW-0812">Transmembrane</keyword>
<feature type="signal peptide" evidence="2">
    <location>
        <begin position="1"/>
        <end position="24"/>
    </location>
</feature>
<feature type="chain" id="PRO_5035445007" description="Transmembrane protein" evidence="2">
    <location>
        <begin position="25"/>
        <end position="355"/>
    </location>
</feature>
<comment type="caution">
    <text evidence="3">The sequence shown here is derived from an EMBL/GenBank/DDBJ whole genome shotgun (WGS) entry which is preliminary data.</text>
</comment>
<feature type="transmembrane region" description="Helical" evidence="1">
    <location>
        <begin position="233"/>
        <end position="257"/>
    </location>
</feature>
<organism evidence="3 4">
    <name type="scientific">Cristinia sonorae</name>
    <dbReference type="NCBI Taxonomy" id="1940300"/>
    <lineage>
        <taxon>Eukaryota</taxon>
        <taxon>Fungi</taxon>
        <taxon>Dikarya</taxon>
        <taxon>Basidiomycota</taxon>
        <taxon>Agaricomycotina</taxon>
        <taxon>Agaricomycetes</taxon>
        <taxon>Agaricomycetidae</taxon>
        <taxon>Agaricales</taxon>
        <taxon>Pleurotineae</taxon>
        <taxon>Stephanosporaceae</taxon>
        <taxon>Cristinia</taxon>
    </lineage>
</organism>
<sequence>MFSIPLTLLLLSFGSLQQQHGVYAVQGNESCSQANQRLQLGTFQFTSDCDAMWYCNSTNICDWKGCRRDLYPFGYWPNVSIPERCPIGQFCPDEEDACQEVLPVGSACQKNRDDQCEGPVNWKELADHSGFGLNVNGSVCLNNVCMWANATAGSQCVIDNTVYIVYTAKTEYPVVTSRDNCQIGFYCDGSLKQCLARKELGAACSADKECTTFNCNKKGVCGATVDTPTHVGIYVYVIVGVCIIGGMISTLISLFFVHRRQRTAEQEKRLQYWREQNAFRQNLLQMQETAHHSLMSGPAGSQRNSLYSNGIGSDESQVPLTGKSTASGLRHQYASDDGMSDEGVLLHERKDMGRF</sequence>
<dbReference type="OrthoDB" id="195231at2759"/>
<evidence type="ECO:0000313" key="3">
    <source>
        <dbReference type="EMBL" id="KAH8078066.1"/>
    </source>
</evidence>